<dbReference type="Proteomes" id="UP000215914">
    <property type="component" value="Unassembled WGS sequence"/>
</dbReference>
<proteinExistence type="predicted"/>
<evidence type="ECO:0000313" key="1">
    <source>
        <dbReference type="EMBL" id="KAF5812348.1"/>
    </source>
</evidence>
<dbReference type="EMBL" id="MNCJ02000319">
    <property type="protein sequence ID" value="KAF5812348.1"/>
    <property type="molecule type" value="Genomic_DNA"/>
</dbReference>
<protein>
    <submittedName>
        <fullName evidence="1">Uncharacterized protein</fullName>
    </submittedName>
</protein>
<dbReference type="AlphaFoldDB" id="A0A9K3NUZ4"/>
<dbReference type="Gramene" id="mRNA:HanXRQr2_Chr04g0191571">
    <property type="protein sequence ID" value="CDS:HanXRQr2_Chr04g0191571.1"/>
    <property type="gene ID" value="HanXRQr2_Chr04g0191571"/>
</dbReference>
<reference evidence="1" key="2">
    <citation type="submission" date="2020-06" db="EMBL/GenBank/DDBJ databases">
        <title>Helianthus annuus Genome sequencing and assembly Release 2.</title>
        <authorList>
            <person name="Gouzy J."/>
            <person name="Langlade N."/>
            <person name="Munos S."/>
        </authorList>
    </citation>
    <scope>NUCLEOTIDE SEQUENCE</scope>
    <source>
        <tissue evidence="1">Leaves</tissue>
    </source>
</reference>
<accession>A0A9K3NUZ4</accession>
<reference evidence="1" key="1">
    <citation type="journal article" date="2017" name="Nature">
        <title>The sunflower genome provides insights into oil metabolism, flowering and Asterid evolution.</title>
        <authorList>
            <person name="Badouin H."/>
            <person name="Gouzy J."/>
            <person name="Grassa C.J."/>
            <person name="Murat F."/>
            <person name="Staton S.E."/>
            <person name="Cottret L."/>
            <person name="Lelandais-Briere C."/>
            <person name="Owens G.L."/>
            <person name="Carrere S."/>
            <person name="Mayjonade B."/>
            <person name="Legrand L."/>
            <person name="Gill N."/>
            <person name="Kane N.C."/>
            <person name="Bowers J.E."/>
            <person name="Hubner S."/>
            <person name="Bellec A."/>
            <person name="Berard A."/>
            <person name="Berges H."/>
            <person name="Blanchet N."/>
            <person name="Boniface M.C."/>
            <person name="Brunel D."/>
            <person name="Catrice O."/>
            <person name="Chaidir N."/>
            <person name="Claudel C."/>
            <person name="Donnadieu C."/>
            <person name="Faraut T."/>
            <person name="Fievet G."/>
            <person name="Helmstetter N."/>
            <person name="King M."/>
            <person name="Knapp S.J."/>
            <person name="Lai Z."/>
            <person name="Le Paslier M.C."/>
            <person name="Lippi Y."/>
            <person name="Lorenzon L."/>
            <person name="Mandel J.R."/>
            <person name="Marage G."/>
            <person name="Marchand G."/>
            <person name="Marquand E."/>
            <person name="Bret-Mestries E."/>
            <person name="Morien E."/>
            <person name="Nambeesan S."/>
            <person name="Nguyen T."/>
            <person name="Pegot-Espagnet P."/>
            <person name="Pouilly N."/>
            <person name="Raftis F."/>
            <person name="Sallet E."/>
            <person name="Schiex T."/>
            <person name="Thomas J."/>
            <person name="Vandecasteele C."/>
            <person name="Vares D."/>
            <person name="Vear F."/>
            <person name="Vautrin S."/>
            <person name="Crespi M."/>
            <person name="Mangin B."/>
            <person name="Burke J.M."/>
            <person name="Salse J."/>
            <person name="Munos S."/>
            <person name="Vincourt P."/>
            <person name="Rieseberg L.H."/>
            <person name="Langlade N.B."/>
        </authorList>
    </citation>
    <scope>NUCLEOTIDE SEQUENCE</scope>
    <source>
        <tissue evidence="1">Leaves</tissue>
    </source>
</reference>
<comment type="caution">
    <text evidence="1">The sequence shown here is derived from an EMBL/GenBank/DDBJ whole genome shotgun (WGS) entry which is preliminary data.</text>
</comment>
<sequence length="124" mass="14024">MQRLTQAASFGHSLSMFIFPISFNVWNHMLNGISAISANPKLSPTKYGFSPSCPSNTFNTSINSFFATCRSSSPSVIHIFLVLSYTFLSTKSAQNLLENFMKPDDLIERRIFTLRSNYFSNFTE</sequence>
<gene>
    <name evidence="1" type="ORF">HanXRQr2_Chr04g0191571</name>
</gene>
<keyword evidence="2" id="KW-1185">Reference proteome</keyword>
<organism evidence="1 2">
    <name type="scientific">Helianthus annuus</name>
    <name type="common">Common sunflower</name>
    <dbReference type="NCBI Taxonomy" id="4232"/>
    <lineage>
        <taxon>Eukaryota</taxon>
        <taxon>Viridiplantae</taxon>
        <taxon>Streptophyta</taxon>
        <taxon>Embryophyta</taxon>
        <taxon>Tracheophyta</taxon>
        <taxon>Spermatophyta</taxon>
        <taxon>Magnoliopsida</taxon>
        <taxon>eudicotyledons</taxon>
        <taxon>Gunneridae</taxon>
        <taxon>Pentapetalae</taxon>
        <taxon>asterids</taxon>
        <taxon>campanulids</taxon>
        <taxon>Asterales</taxon>
        <taxon>Asteraceae</taxon>
        <taxon>Asteroideae</taxon>
        <taxon>Heliantheae alliance</taxon>
        <taxon>Heliantheae</taxon>
        <taxon>Helianthus</taxon>
    </lineage>
</organism>
<name>A0A9K3NUZ4_HELAN</name>
<evidence type="ECO:0000313" key="2">
    <source>
        <dbReference type="Proteomes" id="UP000215914"/>
    </source>
</evidence>